<evidence type="ECO:0000313" key="3">
    <source>
        <dbReference type="Proteomes" id="UP000325606"/>
    </source>
</evidence>
<evidence type="ECO:0000313" key="2">
    <source>
        <dbReference type="EMBL" id="QEW07232.1"/>
    </source>
</evidence>
<proteinExistence type="predicted"/>
<organism evidence="2 3">
    <name type="scientific">Nitrincola iocasae</name>
    <dbReference type="NCBI Taxonomy" id="2614693"/>
    <lineage>
        <taxon>Bacteria</taxon>
        <taxon>Pseudomonadati</taxon>
        <taxon>Pseudomonadota</taxon>
        <taxon>Gammaproteobacteria</taxon>
        <taxon>Oceanospirillales</taxon>
        <taxon>Oceanospirillaceae</taxon>
        <taxon>Nitrincola</taxon>
    </lineage>
</organism>
<reference evidence="2 3" key="1">
    <citation type="submission" date="2019-09" db="EMBL/GenBank/DDBJ databases">
        <title>Nitrincola iocasae sp. nov., a bacterium isolated from the sediment collected at a cold seep field in South China Sea.</title>
        <authorList>
            <person name="Zhang H."/>
            <person name="Wang H."/>
            <person name="Li C."/>
        </authorList>
    </citation>
    <scope>NUCLEOTIDE SEQUENCE [LARGE SCALE GENOMIC DNA]</scope>
    <source>
        <strain evidence="2 3">KXZD1103</strain>
    </source>
</reference>
<name>A0A5J6LFV8_9GAMM</name>
<evidence type="ECO:0000256" key="1">
    <source>
        <dbReference type="SAM" id="SignalP"/>
    </source>
</evidence>
<dbReference type="RefSeq" id="WP_151056436.1">
    <property type="nucleotide sequence ID" value="NZ_CP044222.1"/>
</dbReference>
<feature type="chain" id="PRO_5023877001" evidence="1">
    <location>
        <begin position="26"/>
        <end position="207"/>
    </location>
</feature>
<sequence length="207" mass="23509">MDIKRSFGKLAWLLFLSLFLSQSLAAKEITLEEIPWPTERECEPCVTIQFMTMEMRLPLNLIGKLHVINSGTNLHILPPSYPSQNSVLFLAIPPEKLLTLFESNGLLDGLNINTNEEFFDALGARPSENESLAALRQIKDLDIASQYTKTSKDSVHAYRIQSVQPNNDTIYFVIDDEEIVYMIAGEITEELYEAVLSNLHIKPWSSY</sequence>
<dbReference type="Proteomes" id="UP000325606">
    <property type="component" value="Chromosome"/>
</dbReference>
<keyword evidence="1" id="KW-0732">Signal</keyword>
<dbReference type="EMBL" id="CP044222">
    <property type="protein sequence ID" value="QEW07232.1"/>
    <property type="molecule type" value="Genomic_DNA"/>
</dbReference>
<keyword evidence="3" id="KW-1185">Reference proteome</keyword>
<dbReference type="AlphaFoldDB" id="A0A5J6LFV8"/>
<dbReference type="KEGG" id="nik:F5I99_12350"/>
<gene>
    <name evidence="2" type="ORF">F5I99_12350</name>
</gene>
<accession>A0A5J6LFV8</accession>
<protein>
    <submittedName>
        <fullName evidence="2">Uncharacterized protein</fullName>
    </submittedName>
</protein>
<feature type="signal peptide" evidence="1">
    <location>
        <begin position="1"/>
        <end position="25"/>
    </location>
</feature>